<organism evidence="5 6">
    <name type="scientific">Penicillium capsulatum</name>
    <dbReference type="NCBI Taxonomy" id="69766"/>
    <lineage>
        <taxon>Eukaryota</taxon>
        <taxon>Fungi</taxon>
        <taxon>Dikarya</taxon>
        <taxon>Ascomycota</taxon>
        <taxon>Pezizomycotina</taxon>
        <taxon>Eurotiomycetes</taxon>
        <taxon>Eurotiomycetidae</taxon>
        <taxon>Eurotiales</taxon>
        <taxon>Aspergillaceae</taxon>
        <taxon>Penicillium</taxon>
    </lineage>
</organism>
<proteinExistence type="inferred from homology"/>
<evidence type="ECO:0000256" key="3">
    <source>
        <dbReference type="SAM" id="MobiDB-lite"/>
    </source>
</evidence>
<feature type="compositionally biased region" description="Polar residues" evidence="3">
    <location>
        <begin position="1"/>
        <end position="16"/>
    </location>
</feature>
<keyword evidence="6" id="KW-1185">Reference proteome</keyword>
<dbReference type="Pfam" id="PF06441">
    <property type="entry name" value="EHN"/>
    <property type="match status" value="1"/>
</dbReference>
<evidence type="ECO:0000313" key="5">
    <source>
        <dbReference type="EMBL" id="KAJ5161109.1"/>
    </source>
</evidence>
<comment type="caution">
    <text evidence="5">The sequence shown here is derived from an EMBL/GenBank/DDBJ whole genome shotgun (WGS) entry which is preliminary data.</text>
</comment>
<feature type="domain" description="Epoxide hydrolase N-terminal" evidence="4">
    <location>
        <begin position="17"/>
        <end position="124"/>
    </location>
</feature>
<dbReference type="GO" id="GO:0097176">
    <property type="term" value="P:epoxide metabolic process"/>
    <property type="evidence" value="ECO:0007669"/>
    <property type="project" value="TreeGrafter"/>
</dbReference>
<dbReference type="InterPro" id="IPR015034">
    <property type="entry name" value="Bles03"/>
</dbReference>
<dbReference type="InterPro" id="IPR023398">
    <property type="entry name" value="TIF_eIF4e-like"/>
</dbReference>
<dbReference type="GO" id="GO:0017000">
    <property type="term" value="P:antibiotic biosynthetic process"/>
    <property type="evidence" value="ECO:0007669"/>
    <property type="project" value="UniProtKB-ARBA"/>
</dbReference>
<dbReference type="Pfam" id="PF08939">
    <property type="entry name" value="Bles03"/>
    <property type="match status" value="1"/>
</dbReference>
<evidence type="ECO:0000256" key="2">
    <source>
        <dbReference type="ARBA" id="ARBA00022801"/>
    </source>
</evidence>
<evidence type="ECO:0000313" key="6">
    <source>
        <dbReference type="Proteomes" id="UP001146351"/>
    </source>
</evidence>
<protein>
    <submittedName>
        <fullName evidence="5">Isopenicillin N synthase</fullName>
    </submittedName>
</protein>
<dbReference type="InterPro" id="IPR000639">
    <property type="entry name" value="Epox_hydrolase-like"/>
</dbReference>
<dbReference type="Gene3D" id="3.30.760.10">
    <property type="entry name" value="RNA Cap, Translation Initiation Factor Eif4e"/>
    <property type="match status" value="1"/>
</dbReference>
<dbReference type="AlphaFoldDB" id="A0A9W9HZF3"/>
<feature type="region of interest" description="Disordered" evidence="3">
    <location>
        <begin position="1"/>
        <end position="21"/>
    </location>
</feature>
<evidence type="ECO:0000256" key="1">
    <source>
        <dbReference type="ARBA" id="ARBA00010088"/>
    </source>
</evidence>
<dbReference type="InterPro" id="IPR029058">
    <property type="entry name" value="AB_hydrolase_fold"/>
</dbReference>
<reference evidence="5" key="2">
    <citation type="journal article" date="2023" name="IMA Fungus">
        <title>Comparative genomic study of the Penicillium genus elucidates a diverse pangenome and 15 lateral gene transfer events.</title>
        <authorList>
            <person name="Petersen C."/>
            <person name="Sorensen T."/>
            <person name="Nielsen M.R."/>
            <person name="Sondergaard T.E."/>
            <person name="Sorensen J.L."/>
            <person name="Fitzpatrick D.A."/>
            <person name="Frisvad J.C."/>
            <person name="Nielsen K.L."/>
        </authorList>
    </citation>
    <scope>NUCLEOTIDE SEQUENCE</scope>
    <source>
        <strain evidence="5">IBT 21917</strain>
    </source>
</reference>
<dbReference type="GO" id="GO:0004301">
    <property type="term" value="F:epoxide hydrolase activity"/>
    <property type="evidence" value="ECO:0007669"/>
    <property type="project" value="TreeGrafter"/>
</dbReference>
<feature type="region of interest" description="Disordered" evidence="3">
    <location>
        <begin position="540"/>
        <end position="561"/>
    </location>
</feature>
<dbReference type="SUPFAM" id="SSF55418">
    <property type="entry name" value="eIF4e-like"/>
    <property type="match status" value="1"/>
</dbReference>
<dbReference type="PANTHER" id="PTHR21661:SF39">
    <property type="entry name" value="HYDROLASE, PUTATIVE (AFU_ORTHOLOGUE AFUA_3G08960)-RELATED"/>
    <property type="match status" value="1"/>
</dbReference>
<comment type="similarity">
    <text evidence="1">Belongs to the peptidase S33 family.</text>
</comment>
<dbReference type="OrthoDB" id="7130006at2759"/>
<feature type="compositionally biased region" description="Basic and acidic residues" evidence="3">
    <location>
        <begin position="542"/>
        <end position="551"/>
    </location>
</feature>
<dbReference type="GO" id="GO:0072330">
    <property type="term" value="P:monocarboxylic acid biosynthetic process"/>
    <property type="evidence" value="ECO:0007669"/>
    <property type="project" value="UniProtKB-ARBA"/>
</dbReference>
<accession>A0A9W9HZF3</accession>
<dbReference type="Gene3D" id="3.40.50.1820">
    <property type="entry name" value="alpha/beta hydrolase"/>
    <property type="match status" value="1"/>
</dbReference>
<reference evidence="5" key="1">
    <citation type="submission" date="2022-11" db="EMBL/GenBank/DDBJ databases">
        <authorList>
            <person name="Petersen C."/>
        </authorList>
    </citation>
    <scope>NUCLEOTIDE SEQUENCE</scope>
    <source>
        <strain evidence="5">IBT 21917</strain>
    </source>
</reference>
<evidence type="ECO:0000259" key="4">
    <source>
        <dbReference type="Pfam" id="PF06441"/>
    </source>
</evidence>
<name>A0A9W9HZF3_9EURO</name>
<sequence>MSPPFSTLPATATGSPTPFEVSIPKTQLDELETLIKLSKIAPPTYENTQADRRYGVTRDWLTAMREQWLTSYKWKSSEARVNNFPQWMIDIEDIRMHFVGLFSKRPDAIPILFVHGWPGSFLEFLPMLEKFQREYSPSTLPYHLIVPSLPGYMFSSGPPLDKNFTTDDNARILDQLMKAIGFQSGYVAQGGDIGSRIARTLAVEYESCKGLFRNQAPATGYTMIPTIAVNVCFMSRPEGFSDDSLTPSEKKGLARMQEFRMMGAGYMVEHGTRPSTIGHAISTSPMALLAWVGEKFLEWVDEPLPLDHILESITLYWLTETFPRSLYSYRQNFPPPPIAAANDRRNYIKKPFGFSAFPLELAPVPRSWVETTGNLVYWGEHQKGGHFAALEQPDELKADLVNFVEQVRSEITKTHPDYTDRDDMRCPTDKKLLSAAQPDALNHNTAGIYNSPKDDHLRHVQLLWSVLLRSSQFLSNILAPGDADEKERLETLAAAYDPEPYWSEYHSKLPATKQFELQAPPVKAEPSTQENEVVATAPGMLPRDKRGRNESIPDFLSRLPPSTTSSEIGPWIWVYGPDSDYAQDSDVASFVKEGTDHLHRYEDAAASHRAAHDKSSAKTTAPLTRKLNALRRELEADILAAARDNSVTTGKWMLFPAVRNVDSTWKTIAAAVVNGDLGGCAKVATGDGSGQSRLICVYTKDFGDKEDVKRVLKALVDEGLVDERGKPIYYKCDAYTHLDIKSKNDYGLKASRFSSRDEILAD</sequence>
<dbReference type="SUPFAM" id="SSF53474">
    <property type="entry name" value="alpha/beta-Hydrolases"/>
    <property type="match status" value="1"/>
</dbReference>
<keyword evidence="2" id="KW-0378">Hydrolase</keyword>
<dbReference type="Proteomes" id="UP001146351">
    <property type="component" value="Unassembled WGS sequence"/>
</dbReference>
<dbReference type="InterPro" id="IPR010497">
    <property type="entry name" value="Epoxide_hydro_N"/>
</dbReference>
<dbReference type="PRINTS" id="PR00412">
    <property type="entry name" value="EPOXHYDRLASE"/>
</dbReference>
<dbReference type="PANTHER" id="PTHR21661">
    <property type="entry name" value="EPOXIDE HYDROLASE 1-RELATED"/>
    <property type="match status" value="1"/>
</dbReference>
<gene>
    <name evidence="5" type="ORF">N7492_006501</name>
</gene>
<dbReference type="EMBL" id="JAPQKO010000005">
    <property type="protein sequence ID" value="KAJ5161109.1"/>
    <property type="molecule type" value="Genomic_DNA"/>
</dbReference>